<evidence type="ECO:0000256" key="9">
    <source>
        <dbReference type="ARBA" id="ARBA00022803"/>
    </source>
</evidence>
<evidence type="ECO:0000256" key="11">
    <source>
        <dbReference type="ARBA" id="ARBA00022989"/>
    </source>
</evidence>
<name>A0AAV3ZJ77_9GAST</name>
<dbReference type="GO" id="GO:0016020">
    <property type="term" value="C:membrane"/>
    <property type="evidence" value="ECO:0007669"/>
    <property type="project" value="UniProtKB-SubCell"/>
</dbReference>
<dbReference type="GO" id="GO:0005783">
    <property type="term" value="C:endoplasmic reticulum"/>
    <property type="evidence" value="ECO:0007669"/>
    <property type="project" value="UniProtKB-SubCell"/>
</dbReference>
<dbReference type="InterPro" id="IPR011990">
    <property type="entry name" value="TPR-like_helical_dom_sf"/>
</dbReference>
<dbReference type="PROSITE" id="PS50005">
    <property type="entry name" value="TPR"/>
    <property type="match status" value="3"/>
</dbReference>
<dbReference type="PANTHER" id="PTHR44227">
    <property type="match status" value="1"/>
</dbReference>
<evidence type="ECO:0000313" key="16">
    <source>
        <dbReference type="EMBL" id="GFN94614.1"/>
    </source>
</evidence>
<comment type="pathway">
    <text evidence="3">Protein modification; protein glycosylation.</text>
</comment>
<dbReference type="GO" id="GO:0004169">
    <property type="term" value="F:dolichyl-phosphate-mannose-protein mannosyltransferase activity"/>
    <property type="evidence" value="ECO:0007669"/>
    <property type="project" value="UniProtKB-EC"/>
</dbReference>
<evidence type="ECO:0000256" key="14">
    <source>
        <dbReference type="SAM" id="Phobius"/>
    </source>
</evidence>
<feature type="transmembrane region" description="Helical" evidence="14">
    <location>
        <begin position="188"/>
        <end position="206"/>
    </location>
</feature>
<feature type="domain" description="DUF1736" evidence="15">
    <location>
        <begin position="314"/>
        <end position="386"/>
    </location>
</feature>
<dbReference type="Pfam" id="PF08409">
    <property type="entry name" value="TMTC_DUF1736"/>
    <property type="match status" value="1"/>
</dbReference>
<feature type="repeat" description="TPR" evidence="13">
    <location>
        <begin position="689"/>
        <end position="722"/>
    </location>
</feature>
<keyword evidence="9 13" id="KW-0802">TPR repeat</keyword>
<gene>
    <name evidence="16" type="ORF">PoB_002112000</name>
</gene>
<evidence type="ECO:0000256" key="10">
    <source>
        <dbReference type="ARBA" id="ARBA00022824"/>
    </source>
</evidence>
<dbReference type="Gene3D" id="1.25.40.10">
    <property type="entry name" value="Tetratricopeptide repeat domain"/>
    <property type="match status" value="3"/>
</dbReference>
<evidence type="ECO:0000256" key="13">
    <source>
        <dbReference type="PROSITE-ProRule" id="PRU00339"/>
    </source>
</evidence>
<feature type="transmembrane region" description="Helical" evidence="14">
    <location>
        <begin position="408"/>
        <end position="428"/>
    </location>
</feature>
<dbReference type="PANTHER" id="PTHR44227:SF3">
    <property type="entry name" value="PROTEIN O-MANNOSYL-TRANSFERASE TMTC4"/>
    <property type="match status" value="1"/>
</dbReference>
<reference evidence="16 17" key="1">
    <citation type="journal article" date="2021" name="Elife">
        <title>Chloroplast acquisition without the gene transfer in kleptoplastic sea slugs, Plakobranchus ocellatus.</title>
        <authorList>
            <person name="Maeda T."/>
            <person name="Takahashi S."/>
            <person name="Yoshida T."/>
            <person name="Shimamura S."/>
            <person name="Takaki Y."/>
            <person name="Nagai Y."/>
            <person name="Toyoda A."/>
            <person name="Suzuki Y."/>
            <person name="Arimoto A."/>
            <person name="Ishii H."/>
            <person name="Satoh N."/>
            <person name="Nishiyama T."/>
            <person name="Hasebe M."/>
            <person name="Maruyama T."/>
            <person name="Minagawa J."/>
            <person name="Obokata J."/>
            <person name="Shigenobu S."/>
        </authorList>
    </citation>
    <scope>NUCLEOTIDE SEQUENCE [LARGE SCALE GENOMIC DNA]</scope>
</reference>
<dbReference type="EC" id="2.4.1.109" evidence="5"/>
<protein>
    <recommendedName>
        <fullName evidence="5">dolichyl-phosphate-mannose--protein mannosyltransferase</fullName>
        <ecNumber evidence="5">2.4.1.109</ecNumber>
    </recommendedName>
</protein>
<accession>A0AAV3ZJ77</accession>
<feature type="transmembrane region" description="Helical" evidence="14">
    <location>
        <begin position="116"/>
        <end position="138"/>
    </location>
</feature>
<feature type="transmembrane region" description="Helical" evidence="14">
    <location>
        <begin position="291"/>
        <end position="311"/>
    </location>
</feature>
<evidence type="ECO:0000256" key="5">
    <source>
        <dbReference type="ARBA" id="ARBA00012839"/>
    </source>
</evidence>
<dbReference type="EMBL" id="BLXT01002468">
    <property type="protein sequence ID" value="GFN94614.1"/>
    <property type="molecule type" value="Genomic_DNA"/>
</dbReference>
<dbReference type="Proteomes" id="UP000735302">
    <property type="component" value="Unassembled WGS sequence"/>
</dbReference>
<keyword evidence="7 14" id="KW-0812">Transmembrane</keyword>
<keyword evidence="10" id="KW-0256">Endoplasmic reticulum</keyword>
<evidence type="ECO:0000256" key="4">
    <source>
        <dbReference type="ARBA" id="ARBA00007882"/>
    </source>
</evidence>
<evidence type="ECO:0000259" key="15">
    <source>
        <dbReference type="Pfam" id="PF08409"/>
    </source>
</evidence>
<dbReference type="AlphaFoldDB" id="A0AAV3ZJ77"/>
<evidence type="ECO:0000256" key="12">
    <source>
        <dbReference type="ARBA" id="ARBA00023136"/>
    </source>
</evidence>
<sequence length="739" mass="82380">MANSNGGHKAGGKTSKALDDGLSIVPASAFVFCVAVLCFVNSYDGEFVFDDTEAVETNQDLLPTTPISSLFYHDFWGKKLGNHSHKSYRPLAVLTFRWNYWLAGGLQSEGFHLVNIVLHGLVCVLMLPVFHFMLGKGFGSSFTKDDSQSLDTFLPRRVSVPVLLCSLLFAVHPVHTESVAGIVGRADLLYAVFFILSFISYVRGCWPASQSSSLSWVVLSMLLCSLATFCKEQGITVIGICSAFDILYVCGVDVGSLLGLQNHSVTPDHSQHNNGTSPKQHSNKSWQKSMVIRHLILVVAGVALLTVRWQIMGSSPPTFQVFDNPHSFVNGSFYRALNYNYLYSINVWILLCPVWLCFDWSMGCIPTVTSISDPRLLAVVALWLAVASLAWACLCAKEPYTRRILTMSVAFMVVPFLPASNLLFRVGFVVAERALYLPSAGFCMLVVIGLQKLTHNRNTRHRSNDWRRGLTLFKAGANVCPLNAKVHYNIAKLTSEVGGSVEQVIAHYRHAVELSPTYDQAMNNLANVLKDEHQEGEAEELLDRAVTISPDFAAAWMNRGIVKAALGKHVEAEYSYKQGLRCRKNYPDCYYNLGNLYVEMKRSQDALEAFHNATRLKPTHWNAWNNAIILLDNLGYYDKASQVGGAALKVLPDHPSVLFSLANVLGKAEKWEESEQMFLRAIRVNANNPGIHLNLGVLYHRWGKLKEAEESYKAALRLDPNHRSANDNYNMLKRKMKNS</sequence>
<keyword evidence="6" id="KW-0808">Transferase</keyword>
<comment type="caution">
    <text evidence="16">The sequence shown here is derived from an EMBL/GenBank/DDBJ whole genome shotgun (WGS) entry which is preliminary data.</text>
</comment>
<evidence type="ECO:0000313" key="17">
    <source>
        <dbReference type="Proteomes" id="UP000735302"/>
    </source>
</evidence>
<dbReference type="InterPro" id="IPR052346">
    <property type="entry name" value="O-mannosyl-transferase_TMTC"/>
</dbReference>
<dbReference type="InterPro" id="IPR013618">
    <property type="entry name" value="TMTC_DUF1736"/>
</dbReference>
<dbReference type="GO" id="GO:0030968">
    <property type="term" value="P:endoplasmic reticulum unfolded protein response"/>
    <property type="evidence" value="ECO:0007669"/>
    <property type="project" value="TreeGrafter"/>
</dbReference>
<evidence type="ECO:0000256" key="6">
    <source>
        <dbReference type="ARBA" id="ARBA00022679"/>
    </source>
</evidence>
<dbReference type="Pfam" id="PF13432">
    <property type="entry name" value="TPR_16"/>
    <property type="match status" value="1"/>
</dbReference>
<keyword evidence="12 14" id="KW-0472">Membrane</keyword>
<dbReference type="InterPro" id="IPR019734">
    <property type="entry name" value="TPR_rpt"/>
</dbReference>
<feature type="transmembrane region" description="Helical" evidence="14">
    <location>
        <begin position="21"/>
        <end position="43"/>
    </location>
</feature>
<dbReference type="PROSITE" id="PS50293">
    <property type="entry name" value="TPR_REGION"/>
    <property type="match status" value="2"/>
</dbReference>
<keyword evidence="8" id="KW-0677">Repeat</keyword>
<feature type="transmembrane region" description="Helical" evidence="14">
    <location>
        <begin position="158"/>
        <end position="176"/>
    </location>
</feature>
<dbReference type="SMART" id="SM00028">
    <property type="entry name" value="TPR"/>
    <property type="match status" value="7"/>
</dbReference>
<evidence type="ECO:0000256" key="1">
    <source>
        <dbReference type="ARBA" id="ARBA00004141"/>
    </source>
</evidence>
<feature type="repeat" description="TPR" evidence="13">
    <location>
        <begin position="587"/>
        <end position="620"/>
    </location>
</feature>
<evidence type="ECO:0000256" key="8">
    <source>
        <dbReference type="ARBA" id="ARBA00022737"/>
    </source>
</evidence>
<evidence type="ECO:0000256" key="2">
    <source>
        <dbReference type="ARBA" id="ARBA00004240"/>
    </source>
</evidence>
<organism evidence="16 17">
    <name type="scientific">Plakobranchus ocellatus</name>
    <dbReference type="NCBI Taxonomy" id="259542"/>
    <lineage>
        <taxon>Eukaryota</taxon>
        <taxon>Metazoa</taxon>
        <taxon>Spiralia</taxon>
        <taxon>Lophotrochozoa</taxon>
        <taxon>Mollusca</taxon>
        <taxon>Gastropoda</taxon>
        <taxon>Heterobranchia</taxon>
        <taxon>Euthyneura</taxon>
        <taxon>Panpulmonata</taxon>
        <taxon>Sacoglossa</taxon>
        <taxon>Placobranchoidea</taxon>
        <taxon>Plakobranchidae</taxon>
        <taxon>Plakobranchus</taxon>
    </lineage>
</organism>
<dbReference type="Pfam" id="PF00515">
    <property type="entry name" value="TPR_1"/>
    <property type="match status" value="2"/>
</dbReference>
<proteinExistence type="inferred from homology"/>
<comment type="subcellular location">
    <subcellularLocation>
        <location evidence="2">Endoplasmic reticulum</location>
    </subcellularLocation>
    <subcellularLocation>
        <location evidence="1">Membrane</location>
        <topology evidence="1">Multi-pass membrane protein</topology>
    </subcellularLocation>
</comment>
<feature type="repeat" description="TPR" evidence="13">
    <location>
        <begin position="655"/>
        <end position="688"/>
    </location>
</feature>
<evidence type="ECO:0000256" key="3">
    <source>
        <dbReference type="ARBA" id="ARBA00004922"/>
    </source>
</evidence>
<feature type="transmembrane region" description="Helical" evidence="14">
    <location>
        <begin position="376"/>
        <end position="396"/>
    </location>
</feature>
<dbReference type="SUPFAM" id="SSF48452">
    <property type="entry name" value="TPR-like"/>
    <property type="match status" value="1"/>
</dbReference>
<keyword evidence="17" id="KW-1185">Reference proteome</keyword>
<feature type="transmembrane region" description="Helical" evidence="14">
    <location>
        <begin position="434"/>
        <end position="453"/>
    </location>
</feature>
<keyword evidence="11 14" id="KW-1133">Transmembrane helix</keyword>
<evidence type="ECO:0000256" key="7">
    <source>
        <dbReference type="ARBA" id="ARBA00022692"/>
    </source>
</evidence>
<comment type="similarity">
    <text evidence="4">Belongs to the TMTC family.</text>
</comment>